<dbReference type="PANTHER" id="PTHR35046:SF23">
    <property type="entry name" value="NUCLEOTIDYLTRANSFERASE, RIBONUCLEASE H"/>
    <property type="match status" value="1"/>
</dbReference>
<feature type="region of interest" description="Disordered" evidence="1">
    <location>
        <begin position="1"/>
        <end position="23"/>
    </location>
</feature>
<protein>
    <submittedName>
        <fullName evidence="3">Reverse transcriptase domain-containing protein</fullName>
    </submittedName>
</protein>
<reference evidence="3" key="1">
    <citation type="journal article" date="2019" name="Sci. Rep.">
        <title>Draft genome of Tanacetum cinerariifolium, the natural source of mosquito coil.</title>
        <authorList>
            <person name="Yamashiro T."/>
            <person name="Shiraishi A."/>
            <person name="Satake H."/>
            <person name="Nakayama K."/>
        </authorList>
    </citation>
    <scope>NUCLEOTIDE SEQUENCE</scope>
</reference>
<feature type="region of interest" description="Disordered" evidence="1">
    <location>
        <begin position="152"/>
        <end position="171"/>
    </location>
</feature>
<sequence>MYTCGRKKADVEPTPPAHDPRNVETIERLQKRIQEFELQRLWPDSPAEEAEPVAPLKIYKDLLRACPHHGFTELHQLDTFYNALNPADQDSLNSAAGGNLLKRCTQDVLTIIENKSKGGDDVVTRVGMTMVVRSGCCGGGEGGEAAVVRGEPEPNVWDDEPEDVNPFGGGKHRYRDDPIRSLGLKIEIPEFIGKSKVETWEKMKKLTKAKFLLENHRQVAFLDYHNMSQQIMTMEEVINEFDKLRMRCDVVEEEEQVVAWFLGVLKPEIADIVSLQPYWTYTDVWKLALKVEKQIKAKTKGFTSRFTPPTRTAPYNT</sequence>
<keyword evidence="3" id="KW-0695">RNA-directed DNA polymerase</keyword>
<keyword evidence="3" id="KW-0548">Nucleotidyltransferase</keyword>
<dbReference type="AlphaFoldDB" id="A0A6L2MW26"/>
<dbReference type="GO" id="GO:0003964">
    <property type="term" value="F:RNA-directed DNA polymerase activity"/>
    <property type="evidence" value="ECO:0007669"/>
    <property type="project" value="UniProtKB-KW"/>
</dbReference>
<accession>A0A6L2MW26</accession>
<keyword evidence="3" id="KW-0808">Transferase</keyword>
<evidence type="ECO:0000256" key="1">
    <source>
        <dbReference type="SAM" id="MobiDB-lite"/>
    </source>
</evidence>
<comment type="caution">
    <text evidence="3">The sequence shown here is derived from an EMBL/GenBank/DDBJ whole genome shotgun (WGS) entry which is preliminary data.</text>
</comment>
<evidence type="ECO:0000259" key="2">
    <source>
        <dbReference type="Pfam" id="PF03732"/>
    </source>
</evidence>
<dbReference type="PANTHER" id="PTHR35046">
    <property type="entry name" value="ZINC KNUCKLE (CCHC-TYPE) FAMILY PROTEIN"/>
    <property type="match status" value="1"/>
</dbReference>
<feature type="domain" description="Retrotransposon gag" evidence="2">
    <location>
        <begin position="197"/>
        <end position="263"/>
    </location>
</feature>
<dbReference type="Pfam" id="PF03732">
    <property type="entry name" value="Retrotrans_gag"/>
    <property type="match status" value="1"/>
</dbReference>
<organism evidence="3">
    <name type="scientific">Tanacetum cinerariifolium</name>
    <name type="common">Dalmatian daisy</name>
    <name type="synonym">Chrysanthemum cinerariifolium</name>
    <dbReference type="NCBI Taxonomy" id="118510"/>
    <lineage>
        <taxon>Eukaryota</taxon>
        <taxon>Viridiplantae</taxon>
        <taxon>Streptophyta</taxon>
        <taxon>Embryophyta</taxon>
        <taxon>Tracheophyta</taxon>
        <taxon>Spermatophyta</taxon>
        <taxon>Magnoliopsida</taxon>
        <taxon>eudicotyledons</taxon>
        <taxon>Gunneridae</taxon>
        <taxon>Pentapetalae</taxon>
        <taxon>asterids</taxon>
        <taxon>campanulids</taxon>
        <taxon>Asterales</taxon>
        <taxon>Asteraceae</taxon>
        <taxon>Asteroideae</taxon>
        <taxon>Anthemideae</taxon>
        <taxon>Anthemidinae</taxon>
        <taxon>Tanacetum</taxon>
    </lineage>
</organism>
<dbReference type="InterPro" id="IPR005162">
    <property type="entry name" value="Retrotrans_gag_dom"/>
</dbReference>
<proteinExistence type="predicted"/>
<dbReference type="EMBL" id="BKCJ010007382">
    <property type="protein sequence ID" value="GEU76982.1"/>
    <property type="molecule type" value="Genomic_DNA"/>
</dbReference>
<evidence type="ECO:0000313" key="3">
    <source>
        <dbReference type="EMBL" id="GEU76982.1"/>
    </source>
</evidence>
<name>A0A6L2MW26_TANCI</name>
<gene>
    <name evidence="3" type="ORF">Tci_048960</name>
</gene>